<dbReference type="Pfam" id="PF22807">
    <property type="entry name" value="TrAA12"/>
    <property type="match status" value="2"/>
</dbReference>
<dbReference type="PANTHER" id="PTHR33546">
    <property type="entry name" value="LARGE, MULTIFUNCTIONAL SECRETED PROTEIN-RELATED"/>
    <property type="match status" value="1"/>
</dbReference>
<protein>
    <submittedName>
        <fullName evidence="4">Sorbosone dehydrogenase family protein</fullName>
    </submittedName>
</protein>
<feature type="region of interest" description="Disordered" evidence="1">
    <location>
        <begin position="451"/>
        <end position="473"/>
    </location>
</feature>
<sequence>MPARHHPAFVCRPAFACLAVLGAALLLAGCKNEPPLPESAEYGPDPVLPPARHSWIPTLKVADAVGWQKGALPKAADGFQVAAFATGLDHPRWLYELPNGDILVAETSAPPKPPGRTEGLRGWIQSLFMKKAGAQTPSPNRILLLRDENGDGVAETKTDFLTGLNSPFGMALIGDQLYVANADAVLRFPYKEGATTITEPGVKVADLPAGRNHHWTKSLVASPDGTTLYVGVGSNSNVAENGMAEEQGRAAIWRIDLATGKAGIYASGLRNPVGMDFNPADGRLWVSVNERDEIGNHIVPDYMTAVQDGGFYGWPWSYYGGNVDARVTPPEPAMVARAIKPDYALGAHTASLGFTFVKTPAFGARFEGGAIIGQHGSWNRRPQAGYKVVFVRFENGRPVGMPEPILTGFLNKAGEAQGRPVGVLLDRRGGLLVADDVGNTVWRVLSRQATTARSGPSSGFGSAWSLAATQEGD</sequence>
<gene>
    <name evidence="4" type="ORF">MWN34_08465</name>
</gene>
<feature type="chain" id="PRO_5045248048" evidence="2">
    <location>
        <begin position="29"/>
        <end position="473"/>
    </location>
</feature>
<name>A0ABT0DAG2_9HYPH</name>
<dbReference type="PROSITE" id="PS51257">
    <property type="entry name" value="PROKAR_LIPOPROTEIN"/>
    <property type="match status" value="1"/>
</dbReference>
<keyword evidence="5" id="KW-1185">Reference proteome</keyword>
<dbReference type="RefSeq" id="WP_247028471.1">
    <property type="nucleotide sequence ID" value="NZ_JALKCH010000005.1"/>
</dbReference>
<comment type="caution">
    <text evidence="4">The sequence shown here is derived from an EMBL/GenBank/DDBJ whole genome shotgun (WGS) entry which is preliminary data.</text>
</comment>
<dbReference type="Proteomes" id="UP001203284">
    <property type="component" value="Unassembled WGS sequence"/>
</dbReference>
<organism evidence="4 5">
    <name type="scientific">Ancylobacter crimeensis</name>
    <dbReference type="NCBI Taxonomy" id="2579147"/>
    <lineage>
        <taxon>Bacteria</taxon>
        <taxon>Pseudomonadati</taxon>
        <taxon>Pseudomonadota</taxon>
        <taxon>Alphaproteobacteria</taxon>
        <taxon>Hyphomicrobiales</taxon>
        <taxon>Xanthobacteraceae</taxon>
        <taxon>Ancylobacter</taxon>
    </lineage>
</organism>
<feature type="domain" description="Pyrroloquinoline quinone-dependent pyranose dehydrogenase beta-propeller" evidence="3">
    <location>
        <begin position="338"/>
        <end position="442"/>
    </location>
</feature>
<evidence type="ECO:0000256" key="2">
    <source>
        <dbReference type="SAM" id="SignalP"/>
    </source>
</evidence>
<dbReference type="EMBL" id="JALKCH010000005">
    <property type="protein sequence ID" value="MCK0196945.1"/>
    <property type="molecule type" value="Genomic_DNA"/>
</dbReference>
<dbReference type="InterPro" id="IPR011041">
    <property type="entry name" value="Quinoprot_gluc/sorb_DH_b-prop"/>
</dbReference>
<evidence type="ECO:0000313" key="4">
    <source>
        <dbReference type="EMBL" id="MCK0196945.1"/>
    </source>
</evidence>
<dbReference type="InterPro" id="IPR011042">
    <property type="entry name" value="6-blade_b-propeller_TolB-like"/>
</dbReference>
<dbReference type="InterPro" id="IPR054539">
    <property type="entry name" value="Beta-prop_PDH"/>
</dbReference>
<proteinExistence type="predicted"/>
<dbReference type="SUPFAM" id="SSF50952">
    <property type="entry name" value="Soluble quinoprotein glucose dehydrogenase"/>
    <property type="match status" value="1"/>
</dbReference>
<accession>A0ABT0DAG2</accession>
<evidence type="ECO:0000259" key="3">
    <source>
        <dbReference type="Pfam" id="PF22807"/>
    </source>
</evidence>
<feature type="compositionally biased region" description="Polar residues" evidence="1">
    <location>
        <begin position="451"/>
        <end position="460"/>
    </location>
</feature>
<dbReference type="Gene3D" id="2.120.10.30">
    <property type="entry name" value="TolB, C-terminal domain"/>
    <property type="match status" value="1"/>
</dbReference>
<reference evidence="4 5" key="1">
    <citation type="submission" date="2022-04" db="EMBL/GenBank/DDBJ databases">
        <authorList>
            <person name="Grouzdev D.S."/>
            <person name="Pantiukh K.S."/>
            <person name="Krutkina M.S."/>
        </authorList>
    </citation>
    <scope>NUCLEOTIDE SEQUENCE [LARGE SCALE GENOMIC DNA]</scope>
    <source>
        <strain evidence="4 5">6x-1</strain>
    </source>
</reference>
<evidence type="ECO:0000313" key="5">
    <source>
        <dbReference type="Proteomes" id="UP001203284"/>
    </source>
</evidence>
<feature type="signal peptide" evidence="2">
    <location>
        <begin position="1"/>
        <end position="28"/>
    </location>
</feature>
<evidence type="ECO:0000256" key="1">
    <source>
        <dbReference type="SAM" id="MobiDB-lite"/>
    </source>
</evidence>
<feature type="domain" description="Pyrroloquinoline quinone-dependent pyranose dehydrogenase beta-propeller" evidence="3">
    <location>
        <begin position="148"/>
        <end position="295"/>
    </location>
</feature>
<dbReference type="PANTHER" id="PTHR33546:SF1">
    <property type="entry name" value="LARGE, MULTIFUNCTIONAL SECRETED PROTEIN"/>
    <property type="match status" value="1"/>
</dbReference>
<keyword evidence="2" id="KW-0732">Signal</keyword>